<geneLocation type="mitochondrion" evidence="1"/>
<keyword evidence="1" id="KW-0496">Mitochondrion</keyword>
<name>A0A101LZC6_PICGL</name>
<reference evidence="1" key="1">
    <citation type="journal article" date="2015" name="Genome Biol. Evol.">
        <title>Organellar Genomes of White Spruce (Picea glauca): Assembly and Annotation.</title>
        <authorList>
            <person name="Jackman S.D."/>
            <person name="Warren R.L."/>
            <person name="Gibb E.A."/>
            <person name="Vandervalk B.P."/>
            <person name="Mohamadi H."/>
            <person name="Chu J."/>
            <person name="Raymond A."/>
            <person name="Pleasance S."/>
            <person name="Coope R."/>
            <person name="Wildung M.R."/>
            <person name="Ritland C.E."/>
            <person name="Bousquet J."/>
            <person name="Jones S.J."/>
            <person name="Bohlmann J."/>
            <person name="Birol I."/>
        </authorList>
    </citation>
    <scope>NUCLEOTIDE SEQUENCE [LARGE SCALE GENOMIC DNA]</scope>
    <source>
        <tissue evidence="1">Flushing bud</tissue>
    </source>
</reference>
<organism evidence="1">
    <name type="scientific">Picea glauca</name>
    <name type="common">White spruce</name>
    <name type="synonym">Pinus glauca</name>
    <dbReference type="NCBI Taxonomy" id="3330"/>
    <lineage>
        <taxon>Eukaryota</taxon>
        <taxon>Viridiplantae</taxon>
        <taxon>Streptophyta</taxon>
        <taxon>Embryophyta</taxon>
        <taxon>Tracheophyta</taxon>
        <taxon>Spermatophyta</taxon>
        <taxon>Pinopsida</taxon>
        <taxon>Pinidae</taxon>
        <taxon>Conifers I</taxon>
        <taxon>Pinales</taxon>
        <taxon>Pinaceae</taxon>
        <taxon>Picea</taxon>
    </lineage>
</organism>
<accession>A0A101LZC6</accession>
<sequence>MQRINNDLPFVCQPHPATTEQLVRMDLIHLSTCMSNIYSHSSLFKQEMRRGGRTKLRWIKPLWRG</sequence>
<dbReference type="EMBL" id="LKAM01000006">
    <property type="protein sequence ID" value="KUM48169.1"/>
    <property type="molecule type" value="Genomic_DNA"/>
</dbReference>
<gene>
    <name evidence="1" type="ORF">ABT39_MTgene5165</name>
</gene>
<dbReference type="AlphaFoldDB" id="A0A101LZC6"/>
<evidence type="ECO:0000313" key="1">
    <source>
        <dbReference type="EMBL" id="KUM48169.1"/>
    </source>
</evidence>
<proteinExistence type="predicted"/>
<comment type="caution">
    <text evidence="1">The sequence shown here is derived from an EMBL/GenBank/DDBJ whole genome shotgun (WGS) entry which is preliminary data.</text>
</comment>
<protein>
    <submittedName>
        <fullName evidence="1">Uncharacterized protein</fullName>
    </submittedName>
</protein>